<sequence>MTLFRSPIVKNAIQTLLARSRRSCRNRSTDSRIAAARSMRDSTTVKALRSRRSMLLKKNDPPQTATKRSSMDHSD</sequence>
<evidence type="ECO:0000256" key="1">
    <source>
        <dbReference type="SAM" id="MobiDB-lite"/>
    </source>
</evidence>
<dbReference type="EMBL" id="RPEM01000020">
    <property type="protein sequence ID" value="TGD41553.1"/>
    <property type="molecule type" value="Genomic_DNA"/>
</dbReference>
<feature type="region of interest" description="Disordered" evidence="1">
    <location>
        <begin position="28"/>
        <end position="75"/>
    </location>
</feature>
<evidence type="ECO:0000313" key="3">
    <source>
        <dbReference type="Proteomes" id="UP000297741"/>
    </source>
</evidence>
<evidence type="ECO:0000313" key="2">
    <source>
        <dbReference type="EMBL" id="TGD41553.1"/>
    </source>
</evidence>
<gene>
    <name evidence="2" type="ORF">EEB11_18045</name>
</gene>
<organism evidence="2 3">
    <name type="scientific">Pseudotabrizicola sediminis</name>
    <dbReference type="NCBI Taxonomy" id="2486418"/>
    <lineage>
        <taxon>Bacteria</taxon>
        <taxon>Pseudomonadati</taxon>
        <taxon>Pseudomonadota</taxon>
        <taxon>Alphaproteobacteria</taxon>
        <taxon>Rhodobacterales</taxon>
        <taxon>Paracoccaceae</taxon>
        <taxon>Pseudotabrizicola</taxon>
    </lineage>
</organism>
<name>A0ABY2KK96_9RHOB</name>
<keyword evidence="3" id="KW-1185">Reference proteome</keyword>
<proteinExistence type="predicted"/>
<comment type="caution">
    <text evidence="2">The sequence shown here is derived from an EMBL/GenBank/DDBJ whole genome shotgun (WGS) entry which is preliminary data.</text>
</comment>
<dbReference type="Proteomes" id="UP000297741">
    <property type="component" value="Unassembled WGS sequence"/>
</dbReference>
<accession>A0ABY2KK96</accession>
<reference evidence="2 3" key="1">
    <citation type="submission" date="2018-11" db="EMBL/GenBank/DDBJ databases">
        <title>Tabrizicola sp. isolated from sediment of alpine lake.</title>
        <authorList>
            <person name="Liu Z."/>
        </authorList>
    </citation>
    <scope>NUCLEOTIDE SEQUENCE [LARGE SCALE GENOMIC DNA]</scope>
    <source>
        <strain evidence="2 3">DRYC-M-16</strain>
    </source>
</reference>
<protein>
    <submittedName>
        <fullName evidence="2">Uncharacterized protein</fullName>
    </submittedName>
</protein>